<dbReference type="SMART" id="SM00387">
    <property type="entry name" value="HATPase_c"/>
    <property type="match status" value="1"/>
</dbReference>
<dbReference type="PROSITE" id="PS50109">
    <property type="entry name" value="HIS_KIN"/>
    <property type="match status" value="1"/>
</dbReference>
<dbReference type="InterPro" id="IPR036890">
    <property type="entry name" value="HATPase_C_sf"/>
</dbReference>
<dbReference type="InterPro" id="IPR050736">
    <property type="entry name" value="Sensor_HK_Regulatory"/>
</dbReference>
<dbReference type="SMART" id="SM00304">
    <property type="entry name" value="HAMP"/>
    <property type="match status" value="1"/>
</dbReference>
<dbReference type="PANTHER" id="PTHR43711:SF28">
    <property type="entry name" value="SENSOR HISTIDINE KINASE YXDK"/>
    <property type="match status" value="1"/>
</dbReference>
<evidence type="ECO:0000256" key="6">
    <source>
        <dbReference type="ARBA" id="ARBA00022777"/>
    </source>
</evidence>
<dbReference type="Proteomes" id="UP000623681">
    <property type="component" value="Unassembled WGS sequence"/>
</dbReference>
<comment type="subcellular location">
    <subcellularLocation>
        <location evidence="2">Membrane</location>
    </subcellularLocation>
</comment>
<comment type="catalytic activity">
    <reaction evidence="1">
        <text>ATP + protein L-histidine = ADP + protein N-phospho-L-histidine.</text>
        <dbReference type="EC" id="2.7.13.3"/>
    </reaction>
</comment>
<dbReference type="SUPFAM" id="SSF158472">
    <property type="entry name" value="HAMP domain-like"/>
    <property type="match status" value="1"/>
</dbReference>
<evidence type="ECO:0000256" key="7">
    <source>
        <dbReference type="ARBA" id="ARBA00023012"/>
    </source>
</evidence>
<keyword evidence="8 9" id="KW-0472">Membrane</keyword>
<dbReference type="InterPro" id="IPR005467">
    <property type="entry name" value="His_kinase_dom"/>
</dbReference>
<name>A0A937FEA6_9CLOT</name>
<evidence type="ECO:0000259" key="10">
    <source>
        <dbReference type="PROSITE" id="PS50109"/>
    </source>
</evidence>
<keyword evidence="9" id="KW-1133">Transmembrane helix</keyword>
<dbReference type="EMBL" id="JAESWA010000019">
    <property type="protein sequence ID" value="MBL4931285.1"/>
    <property type="molecule type" value="Genomic_DNA"/>
</dbReference>
<protein>
    <recommendedName>
        <fullName evidence="3">histidine kinase</fullName>
        <ecNumber evidence="3">2.7.13.3</ecNumber>
    </recommendedName>
</protein>
<keyword evidence="13" id="KW-1185">Reference proteome</keyword>
<keyword evidence="9" id="KW-0812">Transmembrane</keyword>
<dbReference type="PANTHER" id="PTHR43711">
    <property type="entry name" value="TWO-COMPONENT HISTIDINE KINASE"/>
    <property type="match status" value="1"/>
</dbReference>
<evidence type="ECO:0000256" key="4">
    <source>
        <dbReference type="ARBA" id="ARBA00022553"/>
    </source>
</evidence>
<evidence type="ECO:0000256" key="3">
    <source>
        <dbReference type="ARBA" id="ARBA00012438"/>
    </source>
</evidence>
<evidence type="ECO:0000313" key="13">
    <source>
        <dbReference type="Proteomes" id="UP000623681"/>
    </source>
</evidence>
<dbReference type="Gene3D" id="1.10.287.130">
    <property type="match status" value="1"/>
</dbReference>
<dbReference type="SUPFAM" id="SSF47384">
    <property type="entry name" value="Homodimeric domain of signal transducing histidine kinase"/>
    <property type="match status" value="1"/>
</dbReference>
<feature type="domain" description="HAMP" evidence="11">
    <location>
        <begin position="221"/>
        <end position="274"/>
    </location>
</feature>
<dbReference type="RefSeq" id="WP_202766669.1">
    <property type="nucleotide sequence ID" value="NZ_JAESWA010000019.1"/>
</dbReference>
<gene>
    <name evidence="12" type="ORF">JK634_05670</name>
</gene>
<evidence type="ECO:0000256" key="5">
    <source>
        <dbReference type="ARBA" id="ARBA00022679"/>
    </source>
</evidence>
<evidence type="ECO:0000256" key="9">
    <source>
        <dbReference type="SAM" id="Phobius"/>
    </source>
</evidence>
<dbReference type="Pfam" id="PF02518">
    <property type="entry name" value="HATPase_c"/>
    <property type="match status" value="1"/>
</dbReference>
<dbReference type="PRINTS" id="PR00344">
    <property type="entry name" value="BCTRLSENSOR"/>
</dbReference>
<dbReference type="FunFam" id="1.10.287.130:FF:000001">
    <property type="entry name" value="Two-component sensor histidine kinase"/>
    <property type="match status" value="1"/>
</dbReference>
<dbReference type="GO" id="GO:0000155">
    <property type="term" value="F:phosphorelay sensor kinase activity"/>
    <property type="evidence" value="ECO:0007669"/>
    <property type="project" value="InterPro"/>
</dbReference>
<keyword evidence="4" id="KW-0597">Phosphoprotein</keyword>
<keyword evidence="5" id="KW-0808">Transferase</keyword>
<feature type="transmembrane region" description="Helical" evidence="9">
    <location>
        <begin position="48"/>
        <end position="68"/>
    </location>
</feature>
<dbReference type="PROSITE" id="PS50885">
    <property type="entry name" value="HAMP"/>
    <property type="match status" value="1"/>
</dbReference>
<keyword evidence="6 12" id="KW-0418">Kinase</keyword>
<sequence>MNNNKFNDISKEYAENVKKEIKKTSEGIITRIRLSIVLKLNTMYTLRLIGMLIFLNIAISIIYGYAVYKTNKSKVIESVSYIYQIQKQQKDLPTGIIEGVGHTEAINYYFYDENNNLMYTNNSETAELINTVFKIDNENSLKTNENPFNSKEALNKKINTLLNINYVYEKRLTTESGDIKVVAQYGFSNELNELKIILSILVLVEVVLILLSLSKATKGTKKILKPIDEMNNTVKNITINELNTRLNISGTQNELKDLSITVNDMLDRIQKSYEVQNQFVSDASHELRTPIAVIQGYVKLLDRWGKEDQKVLQESIDAIKSEAENMKKLVENLLFLARGDKNTQEINFEIFTLENLMEEILKDTQLIDSNHNIILERNDSVEIYGDRKLIKQMLRIFIDNSIKYTPIDGTIKLNSYLEKKEVLIVIEDNGIGISEEDLPKIFNRFYRADESRTRETGGTGLGLSIARWIVKSHKGQISVKSALDKGTKIIISLPLNKDE</sequence>
<feature type="domain" description="Histidine kinase" evidence="10">
    <location>
        <begin position="282"/>
        <end position="497"/>
    </location>
</feature>
<dbReference type="SUPFAM" id="SSF55874">
    <property type="entry name" value="ATPase domain of HSP90 chaperone/DNA topoisomerase II/histidine kinase"/>
    <property type="match status" value="1"/>
</dbReference>
<dbReference type="InterPro" id="IPR004358">
    <property type="entry name" value="Sig_transdc_His_kin-like_C"/>
</dbReference>
<evidence type="ECO:0000313" key="12">
    <source>
        <dbReference type="EMBL" id="MBL4931285.1"/>
    </source>
</evidence>
<dbReference type="InterPro" id="IPR036097">
    <property type="entry name" value="HisK_dim/P_sf"/>
</dbReference>
<dbReference type="InterPro" id="IPR003661">
    <property type="entry name" value="HisK_dim/P_dom"/>
</dbReference>
<dbReference type="InterPro" id="IPR003594">
    <property type="entry name" value="HATPase_dom"/>
</dbReference>
<dbReference type="Pfam" id="PF00512">
    <property type="entry name" value="HisKA"/>
    <property type="match status" value="1"/>
</dbReference>
<organism evidence="12 13">
    <name type="scientific">Clostridium paridis</name>
    <dbReference type="NCBI Taxonomy" id="2803863"/>
    <lineage>
        <taxon>Bacteria</taxon>
        <taxon>Bacillati</taxon>
        <taxon>Bacillota</taxon>
        <taxon>Clostridia</taxon>
        <taxon>Eubacteriales</taxon>
        <taxon>Clostridiaceae</taxon>
        <taxon>Clostridium</taxon>
    </lineage>
</organism>
<evidence type="ECO:0000256" key="2">
    <source>
        <dbReference type="ARBA" id="ARBA00004370"/>
    </source>
</evidence>
<dbReference type="CDD" id="cd00075">
    <property type="entry name" value="HATPase"/>
    <property type="match status" value="1"/>
</dbReference>
<evidence type="ECO:0000259" key="11">
    <source>
        <dbReference type="PROSITE" id="PS50885"/>
    </source>
</evidence>
<comment type="caution">
    <text evidence="12">The sequence shown here is derived from an EMBL/GenBank/DDBJ whole genome shotgun (WGS) entry which is preliminary data.</text>
</comment>
<reference evidence="12" key="1">
    <citation type="submission" date="2021-01" db="EMBL/GenBank/DDBJ databases">
        <title>Genome public.</title>
        <authorList>
            <person name="Liu C."/>
            <person name="Sun Q."/>
        </authorList>
    </citation>
    <scope>NUCLEOTIDE SEQUENCE</scope>
    <source>
        <strain evidence="12">YIM B02565</strain>
    </source>
</reference>
<dbReference type="Gene3D" id="3.30.565.10">
    <property type="entry name" value="Histidine kinase-like ATPase, C-terminal domain"/>
    <property type="match status" value="1"/>
</dbReference>
<proteinExistence type="predicted"/>
<keyword evidence="7" id="KW-0902">Two-component regulatory system</keyword>
<dbReference type="CDD" id="cd00082">
    <property type="entry name" value="HisKA"/>
    <property type="match status" value="1"/>
</dbReference>
<dbReference type="AlphaFoldDB" id="A0A937FEA6"/>
<evidence type="ECO:0000256" key="1">
    <source>
        <dbReference type="ARBA" id="ARBA00000085"/>
    </source>
</evidence>
<dbReference type="FunFam" id="3.30.565.10:FF:000006">
    <property type="entry name" value="Sensor histidine kinase WalK"/>
    <property type="match status" value="1"/>
</dbReference>
<accession>A0A937FEA6</accession>
<dbReference type="EC" id="2.7.13.3" evidence="3"/>
<evidence type="ECO:0000256" key="8">
    <source>
        <dbReference type="ARBA" id="ARBA00023136"/>
    </source>
</evidence>
<dbReference type="Gene3D" id="6.10.340.10">
    <property type="match status" value="1"/>
</dbReference>
<dbReference type="InterPro" id="IPR003660">
    <property type="entry name" value="HAMP_dom"/>
</dbReference>
<dbReference type="GO" id="GO:0016020">
    <property type="term" value="C:membrane"/>
    <property type="evidence" value="ECO:0007669"/>
    <property type="project" value="UniProtKB-SubCell"/>
</dbReference>
<dbReference type="SMART" id="SM00388">
    <property type="entry name" value="HisKA"/>
    <property type="match status" value="1"/>
</dbReference>
<dbReference type="Pfam" id="PF00672">
    <property type="entry name" value="HAMP"/>
    <property type="match status" value="1"/>
</dbReference>